<protein>
    <submittedName>
        <fullName evidence="2">Vegetative incompatibility protein HET-E-1</fullName>
    </submittedName>
</protein>
<reference evidence="2 3" key="1">
    <citation type="submission" date="2024-01" db="EMBL/GenBank/DDBJ databases">
        <title>Complete genome of Cladobotryum mycophilum ATHUM6906.</title>
        <authorList>
            <person name="Christinaki A.C."/>
            <person name="Myridakis A.I."/>
            <person name="Kouvelis V.N."/>
        </authorList>
    </citation>
    <scope>NUCLEOTIDE SEQUENCE [LARGE SCALE GENOMIC DNA]</scope>
    <source>
        <strain evidence="2 3">ATHUM6906</strain>
    </source>
</reference>
<name>A0ABR0S8H5_9HYPO</name>
<dbReference type="EMBL" id="JAVFKD010000016">
    <property type="protein sequence ID" value="KAK5988126.1"/>
    <property type="molecule type" value="Genomic_DNA"/>
</dbReference>
<dbReference type="PANTHER" id="PTHR10622:SF10">
    <property type="entry name" value="HET DOMAIN-CONTAINING PROTEIN"/>
    <property type="match status" value="1"/>
</dbReference>
<keyword evidence="3" id="KW-1185">Reference proteome</keyword>
<comment type="caution">
    <text evidence="2">The sequence shown here is derived from an EMBL/GenBank/DDBJ whole genome shotgun (WGS) entry which is preliminary data.</text>
</comment>
<proteinExistence type="predicted"/>
<evidence type="ECO:0000259" key="1">
    <source>
        <dbReference type="Pfam" id="PF06985"/>
    </source>
</evidence>
<dbReference type="PANTHER" id="PTHR10622">
    <property type="entry name" value="HET DOMAIN-CONTAINING PROTEIN"/>
    <property type="match status" value="1"/>
</dbReference>
<organism evidence="2 3">
    <name type="scientific">Cladobotryum mycophilum</name>
    <dbReference type="NCBI Taxonomy" id="491253"/>
    <lineage>
        <taxon>Eukaryota</taxon>
        <taxon>Fungi</taxon>
        <taxon>Dikarya</taxon>
        <taxon>Ascomycota</taxon>
        <taxon>Pezizomycotina</taxon>
        <taxon>Sordariomycetes</taxon>
        <taxon>Hypocreomycetidae</taxon>
        <taxon>Hypocreales</taxon>
        <taxon>Hypocreaceae</taxon>
        <taxon>Cladobotryum</taxon>
    </lineage>
</organism>
<accession>A0ABR0S8H5</accession>
<dbReference type="Pfam" id="PF06985">
    <property type="entry name" value="HET"/>
    <property type="match status" value="1"/>
</dbReference>
<dbReference type="InterPro" id="IPR010730">
    <property type="entry name" value="HET"/>
</dbReference>
<evidence type="ECO:0000313" key="2">
    <source>
        <dbReference type="EMBL" id="KAK5988126.1"/>
    </source>
</evidence>
<dbReference type="Proteomes" id="UP001338125">
    <property type="component" value="Unassembled WGS sequence"/>
</dbReference>
<sequence>MRLINTKTLELEEFFDIDVPSYAILSHTWSSGEVSLQAWADREGRRLKPGYQKIISVCAEAAKDGFDHVWVDTNCIDKTSSAELSEAINSMFAWYKKSQICYAYLEDVPFATLEECVQRDSAFRNARWFTRGWTLQELLAPRQVKFFSKDWKAIGTKSDLAICISEITGIACAVLLKYKLSKSDPLRGYSVAQRLSWASRRSTTRIEDQSYSLLGLFNIAMPLVYGEGHKAFTRLIEEIIRRHADHSVFASQLRYVDLLPRSPRDFGDTRHVVMADSPQLQKHYTPVVHSYPFQLTNTGLQITLPIVATLVPHFVFGALDCWSFESGSNRGAKSISRIWIPLLQTGPPELRQYLRLVWPQVCFSVRLTRKFDMMQSTSQSYNHSDTAEAEQASILYVANHLDLVSTDLHKSIHIKKSYIPVISVPEWQPREAASPFLLCFPRGTADYRLFNIYPTQSDTGWSAQEPPTLPLVMAQRIILKGSASDEGNASDPDVQQQFVYGAVVVFKKRESLPPKFVAICLANVLQSNEEGQAFSPVCKILTSWTPLRPQHMQDINFDVFSSLDASEDALVTTQQVREPRPLGLTQVVFDRTQMMEEMQLSHKAQDKAPEGILHHFGRDYSDDESASFQDYMDVTAKKAWLTGNDDWDS</sequence>
<gene>
    <name evidence="2" type="ORF">PT974_12266</name>
</gene>
<feature type="domain" description="Heterokaryon incompatibility" evidence="1">
    <location>
        <begin position="22"/>
        <end position="107"/>
    </location>
</feature>
<evidence type="ECO:0000313" key="3">
    <source>
        <dbReference type="Proteomes" id="UP001338125"/>
    </source>
</evidence>